<name>A0A3S1DRL1_9BACL</name>
<protein>
    <submittedName>
        <fullName evidence="1">Uncharacterized protein</fullName>
    </submittedName>
</protein>
<dbReference type="EMBL" id="RZNY01000017">
    <property type="protein sequence ID" value="RUT43865.1"/>
    <property type="molecule type" value="Genomic_DNA"/>
</dbReference>
<dbReference type="AlphaFoldDB" id="A0A3S1DRL1"/>
<organism evidence="1 2">
    <name type="scientific">Paenibacillus anaericanus</name>
    <dbReference type="NCBI Taxonomy" id="170367"/>
    <lineage>
        <taxon>Bacteria</taxon>
        <taxon>Bacillati</taxon>
        <taxon>Bacillota</taxon>
        <taxon>Bacilli</taxon>
        <taxon>Bacillales</taxon>
        <taxon>Paenibacillaceae</taxon>
        <taxon>Paenibacillus</taxon>
    </lineage>
</organism>
<dbReference type="OrthoDB" id="2889099at2"/>
<proteinExistence type="predicted"/>
<evidence type="ECO:0000313" key="2">
    <source>
        <dbReference type="Proteomes" id="UP000279446"/>
    </source>
</evidence>
<reference evidence="1 2" key="1">
    <citation type="submission" date="2018-12" db="EMBL/GenBank/DDBJ databases">
        <authorList>
            <person name="Sun L."/>
            <person name="Chen Z."/>
        </authorList>
    </citation>
    <scope>NUCLEOTIDE SEQUENCE [LARGE SCALE GENOMIC DNA]</scope>
    <source>
        <strain evidence="1 2">DSM 15890</strain>
    </source>
</reference>
<evidence type="ECO:0000313" key="1">
    <source>
        <dbReference type="EMBL" id="RUT43865.1"/>
    </source>
</evidence>
<dbReference type="Proteomes" id="UP000279446">
    <property type="component" value="Unassembled WGS sequence"/>
</dbReference>
<gene>
    <name evidence="1" type="ORF">EJP82_19405</name>
</gene>
<accession>A0A3S1DRL1</accession>
<sequence>MSEQLNEQELVYYIASHTDAKPENIRLVLKHEAAFISNAHKGASDDVDIDSDELVDYVLSRSDVKLDELTVETILDLEMDYLMEKGLAGYVD</sequence>
<dbReference type="RefSeq" id="WP_127193717.1">
    <property type="nucleotide sequence ID" value="NZ_RZNY01000017.1"/>
</dbReference>
<keyword evidence="2" id="KW-1185">Reference proteome</keyword>
<comment type="caution">
    <text evidence="1">The sequence shown here is derived from an EMBL/GenBank/DDBJ whole genome shotgun (WGS) entry which is preliminary data.</text>
</comment>